<evidence type="ECO:0000313" key="2">
    <source>
        <dbReference type="Proteomes" id="UP000265140"/>
    </source>
</evidence>
<dbReference type="Ensembl" id="ENSELUT00000109325.1">
    <property type="protein sequence ID" value="ENSELUP00000092953.1"/>
    <property type="gene ID" value="ENSELUG00000035515.1"/>
</dbReference>
<reference evidence="1" key="3">
    <citation type="submission" date="2025-09" db="UniProtKB">
        <authorList>
            <consortium name="Ensembl"/>
        </authorList>
    </citation>
    <scope>IDENTIFICATION</scope>
</reference>
<evidence type="ECO:0000313" key="1">
    <source>
        <dbReference type="Ensembl" id="ENSELUP00000092953.1"/>
    </source>
</evidence>
<protein>
    <submittedName>
        <fullName evidence="1">Uncharacterized protein</fullName>
    </submittedName>
</protein>
<dbReference type="AlphaFoldDB" id="A0AAY5KUV0"/>
<accession>A0AAY5KUV0</accession>
<name>A0AAY5KUV0_ESOLU</name>
<dbReference type="GeneTree" id="ENSGT00980000201699"/>
<sequence length="222" mass="24136">LHTLDGVLDVSEHQANVLRVNGRGEVVVQGFLRRLPPLPPEAFHQEALHVGQAVGLPGVLWEIVIDGDGAHLLLQQVRLVEEEDDGDVGEDAVVHDGLKDVEGLAEPIGLAILHQDLERVDQEGDKEEDGGNILDLKVVLVDPLGGLTGQKDVLLSWKVVLEGGVNRASPPTPHTRLFHQAQTRRLSFLTWLVYSLGVWEVTQGRWGGALIISGVDLTPIEC</sequence>
<reference evidence="1 2" key="1">
    <citation type="submission" date="2020-02" db="EMBL/GenBank/DDBJ databases">
        <title>Esox lucius (northern pike) genome, fEsoLuc1, primary haplotype.</title>
        <authorList>
            <person name="Myers G."/>
            <person name="Karagic N."/>
            <person name="Meyer A."/>
            <person name="Pippel M."/>
            <person name="Reichard M."/>
            <person name="Winkler S."/>
            <person name="Tracey A."/>
            <person name="Sims Y."/>
            <person name="Howe K."/>
            <person name="Rhie A."/>
            <person name="Formenti G."/>
            <person name="Durbin R."/>
            <person name="Fedrigo O."/>
            <person name="Jarvis E.D."/>
        </authorList>
    </citation>
    <scope>NUCLEOTIDE SEQUENCE [LARGE SCALE GENOMIC DNA]</scope>
</reference>
<organism evidence="1 2">
    <name type="scientific">Esox lucius</name>
    <name type="common">Northern pike</name>
    <dbReference type="NCBI Taxonomy" id="8010"/>
    <lineage>
        <taxon>Eukaryota</taxon>
        <taxon>Metazoa</taxon>
        <taxon>Chordata</taxon>
        <taxon>Craniata</taxon>
        <taxon>Vertebrata</taxon>
        <taxon>Euteleostomi</taxon>
        <taxon>Actinopterygii</taxon>
        <taxon>Neopterygii</taxon>
        <taxon>Teleostei</taxon>
        <taxon>Protacanthopterygii</taxon>
        <taxon>Esociformes</taxon>
        <taxon>Esocidae</taxon>
        <taxon>Esox</taxon>
    </lineage>
</organism>
<keyword evidence="2" id="KW-1185">Reference proteome</keyword>
<gene>
    <name evidence="1" type="primary">MBLAC1</name>
</gene>
<dbReference type="Proteomes" id="UP000265140">
    <property type="component" value="Chromosome 11"/>
</dbReference>
<proteinExistence type="predicted"/>
<reference evidence="1" key="2">
    <citation type="submission" date="2025-08" db="UniProtKB">
        <authorList>
            <consortium name="Ensembl"/>
        </authorList>
    </citation>
    <scope>IDENTIFICATION</scope>
</reference>